<evidence type="ECO:0000259" key="5">
    <source>
        <dbReference type="PROSITE" id="PS50887"/>
    </source>
</evidence>
<dbReference type="Pfam" id="PF00990">
    <property type="entry name" value="GGDEF"/>
    <property type="match status" value="1"/>
</dbReference>
<dbReference type="Proteomes" id="UP000276029">
    <property type="component" value="Unassembled WGS sequence"/>
</dbReference>
<sequence>MHGFFGITAMFARRGLLLLAALLFCASAMSSAANAQIGLDISTGACIFPDHDNLGLADAMQRAARGDCPGRLSTGEMRDSWLVKSGLALAQKPAEPLSIHLKQTLFEEVTLFVRYADGTVWTTRHDAASAARHTELGGMFRLRIPWRPGTIETIALHAEKVVDPRGAFVRPAVENARAESIETERQSLTYGLFGGVILATLFFNLVLLVWLRYAFLFFYCGMTAATLFYGIAASGILMRLLPAGLPPMLGNVVAEAILPVMLWFAVVFTITLLERGAVHMRLGIAGIALATLQVGAGVIALITLFLAPEMLHFPLAAVNILGALTMALIFPLAIIAWRRGSRIILIYTVAWAVPLAGAFARILVALGFIETSAFIEDSYFYAMCLECVLSMIGIAYRISNIRAERDEARAREIELTYLAETDALTGLLNRRAFIEYGIRRSGKGKLKSRLLLIDIDHFKTVNDGFGHEFGDRVLREAGRLIESISPVNAVAGRLGGEEFALIVPYAERDDTAGTILRAFRSTPMTDGIRITVSIGSASGIIADDRTWRQVYRRADAALYEAKRTGRDRHVAATGPDDPSVATAA</sequence>
<dbReference type="GO" id="GO:1902201">
    <property type="term" value="P:negative regulation of bacterial-type flagellum-dependent cell motility"/>
    <property type="evidence" value="ECO:0007669"/>
    <property type="project" value="TreeGrafter"/>
</dbReference>
<reference evidence="7 9" key="2">
    <citation type="submission" date="2018-10" db="EMBL/GenBank/DDBJ databases">
        <title>Genomic Encyclopedia of Type Strains, Phase IV (KMG-IV): sequencing the most valuable type-strain genomes for metagenomic binning, comparative biology and taxonomic classification.</title>
        <authorList>
            <person name="Goeker M."/>
        </authorList>
    </citation>
    <scope>NUCLEOTIDE SEQUENCE [LARGE SCALE GENOMIC DNA]</scope>
    <source>
        <strain evidence="7 9">DSM 19791</strain>
    </source>
</reference>
<feature type="transmembrane region" description="Helical" evidence="3">
    <location>
        <begin position="313"/>
        <end position="337"/>
    </location>
</feature>
<dbReference type="GO" id="GO:0052621">
    <property type="term" value="F:diguanylate cyclase activity"/>
    <property type="evidence" value="ECO:0007669"/>
    <property type="project" value="UniProtKB-EC"/>
</dbReference>
<dbReference type="InterPro" id="IPR029787">
    <property type="entry name" value="Nucleotide_cyclase"/>
</dbReference>
<proteinExistence type="predicted"/>
<evidence type="ECO:0000313" key="8">
    <source>
        <dbReference type="Proteomes" id="UP000275727"/>
    </source>
</evidence>
<dbReference type="InterPro" id="IPR043128">
    <property type="entry name" value="Rev_trsase/Diguanyl_cyclase"/>
</dbReference>
<feature type="transmembrane region" description="Helical" evidence="3">
    <location>
        <begin position="190"/>
        <end position="211"/>
    </location>
</feature>
<feature type="transmembrane region" description="Helical" evidence="3">
    <location>
        <begin position="252"/>
        <end position="273"/>
    </location>
</feature>
<feature type="chain" id="PRO_5041984113" description="diguanylate cyclase" evidence="4">
    <location>
        <begin position="36"/>
        <end position="584"/>
    </location>
</feature>
<accession>A0AAD1G0S6</accession>
<dbReference type="Pfam" id="PF07695">
    <property type="entry name" value="7TMR-DISM_7TM"/>
    <property type="match status" value="1"/>
</dbReference>
<dbReference type="SMART" id="SM00267">
    <property type="entry name" value="GGDEF"/>
    <property type="match status" value="1"/>
</dbReference>
<dbReference type="KEGG" id="smic:SmB9_15980"/>
<keyword evidence="3" id="KW-0472">Membrane</keyword>
<dbReference type="Proteomes" id="UP000275727">
    <property type="component" value="Chromosome"/>
</dbReference>
<dbReference type="PANTHER" id="PTHR45138:SF24">
    <property type="entry name" value="DIGUANYLATE CYCLASE DGCC-RELATED"/>
    <property type="match status" value="1"/>
</dbReference>
<evidence type="ECO:0000256" key="2">
    <source>
        <dbReference type="SAM" id="MobiDB-lite"/>
    </source>
</evidence>
<dbReference type="AlphaFoldDB" id="A0AAD1G0S6"/>
<feature type="transmembrane region" description="Helical" evidence="3">
    <location>
        <begin position="285"/>
        <end position="307"/>
    </location>
</feature>
<dbReference type="GO" id="GO:0043709">
    <property type="term" value="P:cell adhesion involved in single-species biofilm formation"/>
    <property type="evidence" value="ECO:0007669"/>
    <property type="project" value="TreeGrafter"/>
</dbReference>
<keyword evidence="3" id="KW-1133">Transmembrane helix</keyword>
<dbReference type="SUPFAM" id="SSF55073">
    <property type="entry name" value="Nucleotide cyclase"/>
    <property type="match status" value="1"/>
</dbReference>
<dbReference type="GO" id="GO:0005886">
    <property type="term" value="C:plasma membrane"/>
    <property type="evidence" value="ECO:0007669"/>
    <property type="project" value="TreeGrafter"/>
</dbReference>
<dbReference type="InterPro" id="IPR050469">
    <property type="entry name" value="Diguanylate_Cyclase"/>
</dbReference>
<keyword evidence="4" id="KW-0732">Signal</keyword>
<gene>
    <name evidence="7" type="ORF">DFR51_0566</name>
    <name evidence="6" type="ORF">SmB9_15980</name>
</gene>
<dbReference type="Gene3D" id="3.30.70.270">
    <property type="match status" value="1"/>
</dbReference>
<dbReference type="InterPro" id="IPR000160">
    <property type="entry name" value="GGDEF_dom"/>
</dbReference>
<reference evidence="6 8" key="1">
    <citation type="submission" date="2018-06" db="EMBL/GenBank/DDBJ databases">
        <title>Complete Genome Sequence of the Microcystin-Degrading Bacterium Sphingosinicella microcystinivorans Strain B-9.</title>
        <authorList>
            <person name="Jin H."/>
            <person name="Nishizawa T."/>
            <person name="Guo Y."/>
            <person name="Nishizawa A."/>
            <person name="Park H."/>
            <person name="Kato H."/>
            <person name="Tsuji K."/>
            <person name="Harada K."/>
        </authorList>
    </citation>
    <scope>NUCLEOTIDE SEQUENCE [LARGE SCALE GENOMIC DNA]</scope>
    <source>
        <strain evidence="6 8">B9</strain>
    </source>
</reference>
<dbReference type="EC" id="2.7.7.65" evidence="1"/>
<dbReference type="EMBL" id="RBWX01000007">
    <property type="protein sequence ID" value="RKS91019.1"/>
    <property type="molecule type" value="Genomic_DNA"/>
</dbReference>
<feature type="signal peptide" evidence="4">
    <location>
        <begin position="1"/>
        <end position="35"/>
    </location>
</feature>
<feature type="domain" description="GGDEF" evidence="5">
    <location>
        <begin position="446"/>
        <end position="574"/>
    </location>
</feature>
<feature type="transmembrane region" description="Helical" evidence="3">
    <location>
        <begin position="216"/>
        <end position="240"/>
    </location>
</feature>
<dbReference type="PROSITE" id="PS50887">
    <property type="entry name" value="GGDEF"/>
    <property type="match status" value="1"/>
</dbReference>
<name>A0AAD1G0S6_SPHMI</name>
<evidence type="ECO:0000256" key="3">
    <source>
        <dbReference type="SAM" id="Phobius"/>
    </source>
</evidence>
<evidence type="ECO:0000313" key="7">
    <source>
        <dbReference type="EMBL" id="RKS91019.1"/>
    </source>
</evidence>
<evidence type="ECO:0000313" key="6">
    <source>
        <dbReference type="EMBL" id="BBE33940.1"/>
    </source>
</evidence>
<dbReference type="NCBIfam" id="TIGR00254">
    <property type="entry name" value="GGDEF"/>
    <property type="match status" value="1"/>
</dbReference>
<evidence type="ECO:0000256" key="1">
    <source>
        <dbReference type="ARBA" id="ARBA00012528"/>
    </source>
</evidence>
<protein>
    <recommendedName>
        <fullName evidence="1">diguanylate cyclase</fullName>
        <ecNumber evidence="1">2.7.7.65</ecNumber>
    </recommendedName>
</protein>
<dbReference type="InterPro" id="IPR011623">
    <property type="entry name" value="7TMR_DISM_rcpt_extracell_dom1"/>
</dbReference>
<feature type="transmembrane region" description="Helical" evidence="3">
    <location>
        <begin position="344"/>
        <end position="366"/>
    </location>
</feature>
<dbReference type="EMBL" id="AP018711">
    <property type="protein sequence ID" value="BBE33940.1"/>
    <property type="molecule type" value="Genomic_DNA"/>
</dbReference>
<dbReference type="CDD" id="cd01949">
    <property type="entry name" value="GGDEF"/>
    <property type="match status" value="1"/>
</dbReference>
<evidence type="ECO:0000313" key="9">
    <source>
        <dbReference type="Proteomes" id="UP000276029"/>
    </source>
</evidence>
<dbReference type="PANTHER" id="PTHR45138">
    <property type="entry name" value="REGULATORY COMPONENTS OF SENSORY TRANSDUCTION SYSTEM"/>
    <property type="match status" value="1"/>
</dbReference>
<feature type="region of interest" description="Disordered" evidence="2">
    <location>
        <begin position="565"/>
        <end position="584"/>
    </location>
</feature>
<organism evidence="6 8">
    <name type="scientific">Sphingosinicella microcystinivorans</name>
    <dbReference type="NCBI Taxonomy" id="335406"/>
    <lineage>
        <taxon>Bacteria</taxon>
        <taxon>Pseudomonadati</taxon>
        <taxon>Pseudomonadota</taxon>
        <taxon>Alphaproteobacteria</taxon>
        <taxon>Sphingomonadales</taxon>
        <taxon>Sphingosinicellaceae</taxon>
        <taxon>Sphingosinicella</taxon>
    </lineage>
</organism>
<keyword evidence="3" id="KW-0812">Transmembrane</keyword>
<feature type="transmembrane region" description="Helical" evidence="3">
    <location>
        <begin position="378"/>
        <end position="396"/>
    </location>
</feature>
<keyword evidence="9" id="KW-1185">Reference proteome</keyword>
<evidence type="ECO:0000256" key="4">
    <source>
        <dbReference type="SAM" id="SignalP"/>
    </source>
</evidence>